<gene>
    <name evidence="4" type="ORF">K431DRAFT_276368</name>
</gene>
<protein>
    <recommendedName>
        <fullName evidence="3">VHS domain-containing protein</fullName>
    </recommendedName>
</protein>
<name>A0A9P4Q3D8_9PEZI</name>
<feature type="region of interest" description="Disordered" evidence="2">
    <location>
        <begin position="318"/>
        <end position="417"/>
    </location>
</feature>
<dbReference type="InterPro" id="IPR045007">
    <property type="entry name" value="LSB5"/>
</dbReference>
<accession>A0A9P4Q3D8</accession>
<dbReference type="CDD" id="cd16980">
    <property type="entry name" value="VHS_Lsb5"/>
    <property type="match status" value="1"/>
</dbReference>
<dbReference type="GO" id="GO:0043130">
    <property type="term" value="F:ubiquitin binding"/>
    <property type="evidence" value="ECO:0007669"/>
    <property type="project" value="InterPro"/>
</dbReference>
<evidence type="ECO:0000256" key="1">
    <source>
        <dbReference type="ARBA" id="ARBA00011446"/>
    </source>
</evidence>
<dbReference type="PROSITE" id="PS50179">
    <property type="entry name" value="VHS"/>
    <property type="match status" value="1"/>
</dbReference>
<organism evidence="4 5">
    <name type="scientific">Polychaeton citri CBS 116435</name>
    <dbReference type="NCBI Taxonomy" id="1314669"/>
    <lineage>
        <taxon>Eukaryota</taxon>
        <taxon>Fungi</taxon>
        <taxon>Dikarya</taxon>
        <taxon>Ascomycota</taxon>
        <taxon>Pezizomycotina</taxon>
        <taxon>Dothideomycetes</taxon>
        <taxon>Dothideomycetidae</taxon>
        <taxon>Capnodiales</taxon>
        <taxon>Capnodiaceae</taxon>
        <taxon>Polychaeton</taxon>
    </lineage>
</organism>
<feature type="region of interest" description="Disordered" evidence="2">
    <location>
        <begin position="140"/>
        <end position="217"/>
    </location>
</feature>
<dbReference type="PANTHER" id="PTHR47789">
    <property type="entry name" value="LAS SEVENTEEN-BINDING PROTEIN 5"/>
    <property type="match status" value="1"/>
</dbReference>
<evidence type="ECO:0000256" key="2">
    <source>
        <dbReference type="SAM" id="MobiDB-lite"/>
    </source>
</evidence>
<dbReference type="InterPro" id="IPR038425">
    <property type="entry name" value="GAT_sf"/>
</dbReference>
<comment type="caution">
    <text evidence="4">The sequence shown here is derived from an EMBL/GenBank/DDBJ whole genome shotgun (WGS) entry which is preliminary data.</text>
</comment>
<dbReference type="InterPro" id="IPR044103">
    <property type="entry name" value="GAT_LSB5"/>
</dbReference>
<dbReference type="InterPro" id="IPR008942">
    <property type="entry name" value="ENTH_VHS"/>
</dbReference>
<feature type="compositionally biased region" description="Polar residues" evidence="2">
    <location>
        <begin position="167"/>
        <end position="178"/>
    </location>
</feature>
<dbReference type="Proteomes" id="UP000799441">
    <property type="component" value="Unassembled WGS sequence"/>
</dbReference>
<dbReference type="SUPFAM" id="SSF89009">
    <property type="entry name" value="GAT-like domain"/>
    <property type="match status" value="1"/>
</dbReference>
<reference evidence="4" key="1">
    <citation type="journal article" date="2020" name="Stud. Mycol.">
        <title>101 Dothideomycetes genomes: a test case for predicting lifestyles and emergence of pathogens.</title>
        <authorList>
            <person name="Haridas S."/>
            <person name="Albert R."/>
            <person name="Binder M."/>
            <person name="Bloem J."/>
            <person name="Labutti K."/>
            <person name="Salamov A."/>
            <person name="Andreopoulos B."/>
            <person name="Baker S."/>
            <person name="Barry K."/>
            <person name="Bills G."/>
            <person name="Bluhm B."/>
            <person name="Cannon C."/>
            <person name="Castanera R."/>
            <person name="Culley D."/>
            <person name="Daum C."/>
            <person name="Ezra D."/>
            <person name="Gonzalez J."/>
            <person name="Henrissat B."/>
            <person name="Kuo A."/>
            <person name="Liang C."/>
            <person name="Lipzen A."/>
            <person name="Lutzoni F."/>
            <person name="Magnuson J."/>
            <person name="Mondo S."/>
            <person name="Nolan M."/>
            <person name="Ohm R."/>
            <person name="Pangilinan J."/>
            <person name="Park H.-J."/>
            <person name="Ramirez L."/>
            <person name="Alfaro M."/>
            <person name="Sun H."/>
            <person name="Tritt A."/>
            <person name="Yoshinaga Y."/>
            <person name="Zwiers L.-H."/>
            <person name="Turgeon B."/>
            <person name="Goodwin S."/>
            <person name="Spatafora J."/>
            <person name="Crous P."/>
            <person name="Grigoriev I."/>
        </authorList>
    </citation>
    <scope>NUCLEOTIDE SEQUENCE</scope>
    <source>
        <strain evidence="4">CBS 116435</strain>
    </source>
</reference>
<dbReference type="EMBL" id="MU003838">
    <property type="protein sequence ID" value="KAF2717711.1"/>
    <property type="molecule type" value="Genomic_DNA"/>
</dbReference>
<evidence type="ECO:0000313" key="4">
    <source>
        <dbReference type="EMBL" id="KAF2717711.1"/>
    </source>
</evidence>
<dbReference type="GO" id="GO:0007015">
    <property type="term" value="P:actin filament organization"/>
    <property type="evidence" value="ECO:0007669"/>
    <property type="project" value="InterPro"/>
</dbReference>
<dbReference type="GO" id="GO:0030479">
    <property type="term" value="C:actin cortical patch"/>
    <property type="evidence" value="ECO:0007669"/>
    <property type="project" value="TreeGrafter"/>
</dbReference>
<dbReference type="GO" id="GO:0007034">
    <property type="term" value="P:vacuolar transport"/>
    <property type="evidence" value="ECO:0007669"/>
    <property type="project" value="UniProtKB-ARBA"/>
</dbReference>
<evidence type="ECO:0000259" key="3">
    <source>
        <dbReference type="PROSITE" id="PS50179"/>
    </source>
</evidence>
<feature type="domain" description="VHS" evidence="3">
    <location>
        <begin position="18"/>
        <end position="139"/>
    </location>
</feature>
<keyword evidence="5" id="KW-1185">Reference proteome</keyword>
<comment type="subunit">
    <text evidence="1">Component of the ESCRT-0 complex composed of HSE1 and VPS27.</text>
</comment>
<evidence type="ECO:0000313" key="5">
    <source>
        <dbReference type="Proteomes" id="UP000799441"/>
    </source>
</evidence>
<feature type="compositionally biased region" description="Polar residues" evidence="2">
    <location>
        <begin position="188"/>
        <end position="206"/>
    </location>
</feature>
<feature type="compositionally biased region" description="Low complexity" evidence="2">
    <location>
        <begin position="335"/>
        <end position="344"/>
    </location>
</feature>
<dbReference type="GO" id="GO:0006897">
    <property type="term" value="P:endocytosis"/>
    <property type="evidence" value="ECO:0007669"/>
    <property type="project" value="InterPro"/>
</dbReference>
<feature type="compositionally biased region" description="Pro residues" evidence="2">
    <location>
        <begin position="358"/>
        <end position="377"/>
    </location>
</feature>
<dbReference type="Gene3D" id="1.25.40.90">
    <property type="match status" value="1"/>
</dbReference>
<dbReference type="AlphaFoldDB" id="A0A9P4Q3D8"/>
<proteinExistence type="predicted"/>
<dbReference type="PANTHER" id="PTHR47789:SF1">
    <property type="entry name" value="LAS SEVENTEEN-BINDING PROTEIN 5"/>
    <property type="match status" value="1"/>
</dbReference>
<dbReference type="SMART" id="SM00288">
    <property type="entry name" value="VHS"/>
    <property type="match status" value="1"/>
</dbReference>
<dbReference type="GO" id="GO:0051666">
    <property type="term" value="P:actin cortical patch localization"/>
    <property type="evidence" value="ECO:0007669"/>
    <property type="project" value="TreeGrafter"/>
</dbReference>
<feature type="compositionally biased region" description="Basic and acidic residues" evidence="2">
    <location>
        <begin position="144"/>
        <end position="154"/>
    </location>
</feature>
<dbReference type="GO" id="GO:0035091">
    <property type="term" value="F:phosphatidylinositol binding"/>
    <property type="evidence" value="ECO:0007669"/>
    <property type="project" value="InterPro"/>
</dbReference>
<dbReference type="SUPFAM" id="SSF48464">
    <property type="entry name" value="ENTH/VHS domain"/>
    <property type="match status" value="1"/>
</dbReference>
<dbReference type="InterPro" id="IPR002014">
    <property type="entry name" value="VHS_dom"/>
</dbReference>
<sequence>MFREKKPYSAVTVHIDRMTSEQYEEDDLSGIVDLIEVIKIQASGPTEAARALRKKLKYGNSHRQIRALAIIDGLIQNAGARFQRTFADEPLLERLRLLPRDEVVDPVVRKKCQVLFTQWANAYKNTPGLESIAQLYRQLPKSQRPQEARQKVLQETELESDTEEGGSPTTSRTQSAVNSVPKVAAPAPSSSTLPTRTSQPVTLTPTSSSMYSSKLSKKKDKTKRFNIAKEKENMTTCIAQSSIASTNLLNGLQLVNRENERVSENPEVMRRFDACKRLRRQILVYIQHVESDDWIGSLVNANDELVKALTAYEIMDKSLSDDSDSDAWEQPPAPTMTDAAATQQLSGLKLNDAAAAPAKPPRPNSIPMPPPPPPPQVPAVREPSPASEDEDDDNPFGDSNAVATPGYERPGMTWREV</sequence>
<dbReference type="CDD" id="cd14232">
    <property type="entry name" value="GAT_LSB5"/>
    <property type="match status" value="1"/>
</dbReference>
<dbReference type="OrthoDB" id="10068368at2759"/>
<dbReference type="Gene3D" id="1.20.58.160">
    <property type="match status" value="1"/>
</dbReference>
<dbReference type="Pfam" id="PF00790">
    <property type="entry name" value="VHS"/>
    <property type="match status" value="1"/>
</dbReference>